<evidence type="ECO:0000313" key="3">
    <source>
        <dbReference type="Proteomes" id="UP000230423"/>
    </source>
</evidence>
<keyword evidence="2" id="KW-0540">Nuclease</keyword>
<sequence>MDSSKQESFDIFLSGAFFDSPIFDKAVNLLPNSILHECDEAVEQVVSRASEMTSLDRIKIFIGTWNVNGGKNMHNVAFRNQSNMADWIFPNGTLVSVDNVDEVPEIIAIGLEELVDLNASNLVKASTTNQRLWAEGVRRVLQERGSYILLVVEQLVGVCLFIFVRPQLVPFIKDFAVCSVKTGMGGATGNKLGASPPLFKIGSVAFRMVVHSTSICFVCSHFAAGQNEVRDRNEDYTSAYRRIKFPHGRDIDSHDVVFWFGDFNYRINLSGDDVKKAVYSDDIERLWPYDQLLLQKSQGMVFHSFQEGRLSFPPTYKYDTFSDDYDTSEKCRTPAWTDRVLWRERRDPQCTKLIRSLGPPDSTIICSVEGAKRFPMALFPNIVAKLKEIPAHICLSK</sequence>
<keyword evidence="2" id="KW-0269">Exonuclease</keyword>
<dbReference type="GO" id="GO:0004439">
    <property type="term" value="F:phosphatidylinositol-4,5-bisphosphate 5-phosphatase activity"/>
    <property type="evidence" value="ECO:0007669"/>
    <property type="project" value="TreeGrafter"/>
</dbReference>
<dbReference type="SUPFAM" id="SSF56219">
    <property type="entry name" value="DNase I-like"/>
    <property type="match status" value="1"/>
</dbReference>
<dbReference type="GO" id="GO:0098793">
    <property type="term" value="C:presynapse"/>
    <property type="evidence" value="ECO:0007669"/>
    <property type="project" value="GOC"/>
</dbReference>
<dbReference type="Pfam" id="PF22669">
    <property type="entry name" value="Exo_endo_phos2"/>
    <property type="match status" value="1"/>
</dbReference>
<dbReference type="OrthoDB" id="1925875at2759"/>
<dbReference type="AlphaFoldDB" id="A0A2G9U6G5"/>
<keyword evidence="2" id="KW-0255">Endonuclease</keyword>
<gene>
    <name evidence="2" type="ORF">TELCIR_12449</name>
</gene>
<dbReference type="GO" id="GO:0048488">
    <property type="term" value="P:synaptic vesicle endocytosis"/>
    <property type="evidence" value="ECO:0007669"/>
    <property type="project" value="TreeGrafter"/>
</dbReference>
<evidence type="ECO:0000313" key="2">
    <source>
        <dbReference type="EMBL" id="PIO65859.1"/>
    </source>
</evidence>
<protein>
    <submittedName>
        <fullName evidence="2">Endonuclease/exonuclease/phosphatase family protein</fullName>
    </submittedName>
</protein>
<dbReference type="GO" id="GO:0046856">
    <property type="term" value="P:phosphatidylinositol dephosphorylation"/>
    <property type="evidence" value="ECO:0007669"/>
    <property type="project" value="InterPro"/>
</dbReference>
<dbReference type="Gene3D" id="3.60.10.10">
    <property type="entry name" value="Endonuclease/exonuclease/phosphatase"/>
    <property type="match status" value="1"/>
</dbReference>
<dbReference type="Proteomes" id="UP000230423">
    <property type="component" value="Unassembled WGS sequence"/>
</dbReference>
<dbReference type="GO" id="GO:0004519">
    <property type="term" value="F:endonuclease activity"/>
    <property type="evidence" value="ECO:0007669"/>
    <property type="project" value="UniProtKB-KW"/>
</dbReference>
<dbReference type="EMBL" id="KZ348667">
    <property type="protein sequence ID" value="PIO65859.1"/>
    <property type="molecule type" value="Genomic_DNA"/>
</dbReference>
<name>A0A2G9U6G5_TELCI</name>
<keyword evidence="2" id="KW-0378">Hydrolase</keyword>
<accession>A0A2G9U6G5</accession>
<dbReference type="InterPro" id="IPR000300">
    <property type="entry name" value="IPPc"/>
</dbReference>
<dbReference type="PANTHER" id="PTHR11200">
    <property type="entry name" value="INOSITOL 5-PHOSPHATASE"/>
    <property type="match status" value="1"/>
</dbReference>
<evidence type="ECO:0000259" key="1">
    <source>
        <dbReference type="SMART" id="SM00128"/>
    </source>
</evidence>
<dbReference type="GO" id="GO:0004527">
    <property type="term" value="F:exonuclease activity"/>
    <property type="evidence" value="ECO:0007669"/>
    <property type="project" value="UniProtKB-KW"/>
</dbReference>
<organism evidence="2 3">
    <name type="scientific">Teladorsagia circumcincta</name>
    <name type="common">Brown stomach worm</name>
    <name type="synonym">Ostertagia circumcincta</name>
    <dbReference type="NCBI Taxonomy" id="45464"/>
    <lineage>
        <taxon>Eukaryota</taxon>
        <taxon>Metazoa</taxon>
        <taxon>Ecdysozoa</taxon>
        <taxon>Nematoda</taxon>
        <taxon>Chromadorea</taxon>
        <taxon>Rhabditida</taxon>
        <taxon>Rhabditina</taxon>
        <taxon>Rhabditomorpha</taxon>
        <taxon>Strongyloidea</taxon>
        <taxon>Trichostrongylidae</taxon>
        <taxon>Teladorsagia</taxon>
    </lineage>
</organism>
<dbReference type="SMART" id="SM00128">
    <property type="entry name" value="IPPc"/>
    <property type="match status" value="1"/>
</dbReference>
<proteinExistence type="predicted"/>
<keyword evidence="3" id="KW-1185">Reference proteome</keyword>
<dbReference type="PANTHER" id="PTHR11200:SF257">
    <property type="entry name" value="PHOSPHOINOSITIDE 5-PHOSPHATASE"/>
    <property type="match status" value="1"/>
</dbReference>
<feature type="domain" description="Inositol polyphosphate-related phosphatase" evidence="1">
    <location>
        <begin position="56"/>
        <end position="387"/>
    </location>
</feature>
<reference evidence="2 3" key="1">
    <citation type="submission" date="2015-09" db="EMBL/GenBank/DDBJ databases">
        <title>Draft genome of the parasitic nematode Teladorsagia circumcincta isolate WARC Sus (inbred).</title>
        <authorList>
            <person name="Mitreva M."/>
        </authorList>
    </citation>
    <scope>NUCLEOTIDE SEQUENCE [LARGE SCALE GENOMIC DNA]</scope>
    <source>
        <strain evidence="2 3">S</strain>
    </source>
</reference>
<dbReference type="InterPro" id="IPR036691">
    <property type="entry name" value="Endo/exonu/phosph_ase_sf"/>
</dbReference>
<dbReference type="InterPro" id="IPR046985">
    <property type="entry name" value="IP5"/>
</dbReference>